<evidence type="ECO:0000313" key="1">
    <source>
        <dbReference type="EMBL" id="MFD2614731.1"/>
    </source>
</evidence>
<reference evidence="2" key="1">
    <citation type="journal article" date="2019" name="Int. J. Syst. Evol. Microbiol.">
        <title>The Global Catalogue of Microorganisms (GCM) 10K type strain sequencing project: providing services to taxonomists for standard genome sequencing and annotation.</title>
        <authorList>
            <consortium name="The Broad Institute Genomics Platform"/>
            <consortium name="The Broad Institute Genome Sequencing Center for Infectious Disease"/>
            <person name="Wu L."/>
            <person name="Ma J."/>
        </authorList>
    </citation>
    <scope>NUCLEOTIDE SEQUENCE [LARGE SCALE GENOMIC DNA]</scope>
    <source>
        <strain evidence="2">KCTC 3950</strain>
    </source>
</reference>
<dbReference type="EMBL" id="JBHUME010000013">
    <property type="protein sequence ID" value="MFD2614731.1"/>
    <property type="molecule type" value="Genomic_DNA"/>
</dbReference>
<accession>A0ABW5PIN7</accession>
<gene>
    <name evidence="1" type="ORF">ACFSUF_20155</name>
</gene>
<proteinExistence type="predicted"/>
<name>A0ABW5PIN7_9BACL</name>
<keyword evidence="2" id="KW-1185">Reference proteome</keyword>
<organism evidence="1 2">
    <name type="scientific">Paenibacillus gansuensis</name>
    <dbReference type="NCBI Taxonomy" id="306542"/>
    <lineage>
        <taxon>Bacteria</taxon>
        <taxon>Bacillati</taxon>
        <taxon>Bacillota</taxon>
        <taxon>Bacilli</taxon>
        <taxon>Bacillales</taxon>
        <taxon>Paenibacillaceae</taxon>
        <taxon>Paenibacillus</taxon>
    </lineage>
</organism>
<dbReference type="RefSeq" id="WP_377605927.1">
    <property type="nucleotide sequence ID" value="NZ_JBHUME010000013.1"/>
</dbReference>
<sequence length="148" mass="17339">MVHQMFDELTASGSPEFWFYTINAHYFQAINLWCMVFGTNKNETHWRNLGIQENLGHRIISSLGITESIYRAYWESVVEWRNKYSAHRVPGFLEATPDLKIARSVALLFPDWVETNTSIVFGFTLESCEEEFIEQLQASLRTMLEHKK</sequence>
<protein>
    <submittedName>
        <fullName evidence="1">Uncharacterized protein</fullName>
    </submittedName>
</protein>
<dbReference type="Proteomes" id="UP001597541">
    <property type="component" value="Unassembled WGS sequence"/>
</dbReference>
<comment type="caution">
    <text evidence="1">The sequence shown here is derived from an EMBL/GenBank/DDBJ whole genome shotgun (WGS) entry which is preliminary data.</text>
</comment>
<evidence type="ECO:0000313" key="2">
    <source>
        <dbReference type="Proteomes" id="UP001597541"/>
    </source>
</evidence>